<gene>
    <name evidence="10" type="ORF">J5A65_04350</name>
</gene>
<dbReference type="InterPro" id="IPR039421">
    <property type="entry name" value="Type_1_exporter"/>
</dbReference>
<evidence type="ECO:0000259" key="8">
    <source>
        <dbReference type="PROSITE" id="PS50893"/>
    </source>
</evidence>
<dbReference type="InterPro" id="IPR027417">
    <property type="entry name" value="P-loop_NTPase"/>
</dbReference>
<evidence type="ECO:0000256" key="7">
    <source>
        <dbReference type="SAM" id="Phobius"/>
    </source>
</evidence>
<dbReference type="PROSITE" id="PS50893">
    <property type="entry name" value="ABC_TRANSPORTER_2"/>
    <property type="match status" value="1"/>
</dbReference>
<dbReference type="InterPro" id="IPR003439">
    <property type="entry name" value="ABC_transporter-like_ATP-bd"/>
</dbReference>
<keyword evidence="5 7" id="KW-1133">Transmembrane helix</keyword>
<keyword evidence="6 7" id="KW-0472">Membrane</keyword>
<dbReference type="Pfam" id="PF00005">
    <property type="entry name" value="ABC_tran"/>
    <property type="match status" value="1"/>
</dbReference>
<feature type="transmembrane region" description="Helical" evidence="7">
    <location>
        <begin position="157"/>
        <end position="180"/>
    </location>
</feature>
<dbReference type="InterPro" id="IPR017871">
    <property type="entry name" value="ABC_transporter-like_CS"/>
</dbReference>
<keyword evidence="4 10" id="KW-0067">ATP-binding</keyword>
<evidence type="ECO:0000256" key="6">
    <source>
        <dbReference type="ARBA" id="ARBA00023136"/>
    </source>
</evidence>
<comment type="subcellular location">
    <subcellularLocation>
        <location evidence="1">Cell membrane</location>
        <topology evidence="1">Multi-pass membrane protein</topology>
    </subcellularLocation>
</comment>
<feature type="transmembrane region" description="Helical" evidence="7">
    <location>
        <begin position="131"/>
        <end position="151"/>
    </location>
</feature>
<evidence type="ECO:0000313" key="10">
    <source>
        <dbReference type="EMBL" id="QUC08963.1"/>
    </source>
</evidence>
<sequence>MKTPSTPDLIRWLTGITRPVHTPLLISAILRCINLGLELVLFGLTGAIVASSASGHPLNGLMLWIIVAAVGKALAYYAEQFTGHYVAFKALELLRGHAFSALWPKAPAVVLRNRSGDLLPALTRDVDRIEVFYAHTFAPMVSAFIVPAVALTAVGAVAGWGLVMIPAICVAIALLAIPFLGIRSSLRSTAEGLRLRRQLAAHVTDSVYGVDEVISYGRQQQRAAELDVLGKEVRDAARPPLVFKGLRRGVNLILMLVSVASIILIGSMGRIDPVVVATLATASLRLFEGPRGVEDAVGYLDHSLSAARRLWELCHAPEAVADGQQQLLLASSPSVEWRDVDYSYPAALPGNQTLSRVSVTAAAGKRTVFVGPSGSGKSTAAHLLLRYDELGGGDILVDGRSVREYTLDSLRRAVVLVPQHGQVLDTTIRENLQLGSPEATDDELWRALAIAELADEVRAMPQGLMTRTGRDGRELSGGQLQRLCLARALLMNPKVLVLDEFTANLNTGLESRIRANLDEAFPGLTIIEITHRLEHLGSAHQVFEFGQGQVVART</sequence>
<dbReference type="Gene3D" id="1.20.1560.10">
    <property type="entry name" value="ABC transporter type 1, transmembrane domain"/>
    <property type="match status" value="1"/>
</dbReference>
<dbReference type="GO" id="GO:0005524">
    <property type="term" value="F:ATP binding"/>
    <property type="evidence" value="ECO:0007669"/>
    <property type="project" value="UniProtKB-KW"/>
</dbReference>
<proteinExistence type="predicted"/>
<keyword evidence="3" id="KW-0547">Nucleotide-binding</keyword>
<dbReference type="SUPFAM" id="SSF52540">
    <property type="entry name" value="P-loop containing nucleoside triphosphate hydrolases"/>
    <property type="match status" value="1"/>
</dbReference>
<feature type="domain" description="ABC transporter" evidence="8">
    <location>
        <begin position="335"/>
        <end position="554"/>
    </location>
</feature>
<evidence type="ECO:0000256" key="1">
    <source>
        <dbReference type="ARBA" id="ARBA00004651"/>
    </source>
</evidence>
<evidence type="ECO:0000256" key="5">
    <source>
        <dbReference type="ARBA" id="ARBA00022989"/>
    </source>
</evidence>
<dbReference type="SMART" id="SM00382">
    <property type="entry name" value="AAA"/>
    <property type="match status" value="1"/>
</dbReference>
<evidence type="ECO:0000256" key="4">
    <source>
        <dbReference type="ARBA" id="ARBA00022840"/>
    </source>
</evidence>
<evidence type="ECO:0000259" key="9">
    <source>
        <dbReference type="PROSITE" id="PS50929"/>
    </source>
</evidence>
<dbReference type="PANTHER" id="PTHR24221">
    <property type="entry name" value="ATP-BINDING CASSETTE SUB-FAMILY B"/>
    <property type="match status" value="1"/>
</dbReference>
<dbReference type="InterPro" id="IPR036640">
    <property type="entry name" value="ABC1_TM_sf"/>
</dbReference>
<dbReference type="PROSITE" id="PS50929">
    <property type="entry name" value="ABC_TM1F"/>
    <property type="match status" value="1"/>
</dbReference>
<dbReference type="EMBL" id="CP072384">
    <property type="protein sequence ID" value="QUC08963.1"/>
    <property type="molecule type" value="Genomic_DNA"/>
</dbReference>
<dbReference type="Gene3D" id="3.40.50.300">
    <property type="entry name" value="P-loop containing nucleotide triphosphate hydrolases"/>
    <property type="match status" value="1"/>
</dbReference>
<evidence type="ECO:0000256" key="2">
    <source>
        <dbReference type="ARBA" id="ARBA00022692"/>
    </source>
</evidence>
<dbReference type="InterPro" id="IPR003593">
    <property type="entry name" value="AAA+_ATPase"/>
</dbReference>
<organism evidence="10 11">
    <name type="scientific">Arachnia rubra</name>
    <dbReference type="NCBI Taxonomy" id="1547448"/>
    <lineage>
        <taxon>Bacteria</taxon>
        <taxon>Bacillati</taxon>
        <taxon>Actinomycetota</taxon>
        <taxon>Actinomycetes</taxon>
        <taxon>Propionibacteriales</taxon>
        <taxon>Propionibacteriaceae</taxon>
        <taxon>Arachnia</taxon>
    </lineage>
</organism>
<dbReference type="PROSITE" id="PS00211">
    <property type="entry name" value="ABC_TRANSPORTER_1"/>
    <property type="match status" value="1"/>
</dbReference>
<evidence type="ECO:0000313" key="11">
    <source>
        <dbReference type="Proteomes" id="UP000678513"/>
    </source>
</evidence>
<feature type="transmembrane region" description="Helical" evidence="7">
    <location>
        <begin position="28"/>
        <end position="49"/>
    </location>
</feature>
<feature type="domain" description="ABC transmembrane type-1" evidence="9">
    <location>
        <begin position="25"/>
        <end position="267"/>
    </location>
</feature>
<keyword evidence="2 7" id="KW-0812">Transmembrane</keyword>
<dbReference type="InterPro" id="IPR011527">
    <property type="entry name" value="ABC1_TM_dom"/>
</dbReference>
<keyword evidence="11" id="KW-1185">Reference proteome</keyword>
<feature type="transmembrane region" description="Helical" evidence="7">
    <location>
        <begin position="61"/>
        <end position="78"/>
    </location>
</feature>
<reference evidence="10 11" key="1">
    <citation type="submission" date="2021-03" db="EMBL/GenBank/DDBJ databases">
        <title>Human Oral Microbial Genomes.</title>
        <authorList>
            <person name="Johnston C.D."/>
            <person name="Chen T."/>
            <person name="Dewhirst F.E."/>
        </authorList>
    </citation>
    <scope>NUCLEOTIDE SEQUENCE [LARGE SCALE GENOMIC DNA]</scope>
    <source>
        <strain evidence="10 11">DSMZ 100122</strain>
    </source>
</reference>
<dbReference type="PANTHER" id="PTHR24221:SF654">
    <property type="entry name" value="ATP-BINDING CASSETTE SUB-FAMILY B MEMBER 6"/>
    <property type="match status" value="1"/>
</dbReference>
<name>A0ABX7Y8W4_9ACTN</name>
<feature type="transmembrane region" description="Helical" evidence="7">
    <location>
        <begin position="250"/>
        <end position="269"/>
    </location>
</feature>
<protein>
    <submittedName>
        <fullName evidence="10">ABC transporter ATP-binding protein</fullName>
    </submittedName>
</protein>
<dbReference type="Proteomes" id="UP000678513">
    <property type="component" value="Chromosome"/>
</dbReference>
<evidence type="ECO:0000256" key="3">
    <source>
        <dbReference type="ARBA" id="ARBA00022741"/>
    </source>
</evidence>
<dbReference type="RefSeq" id="WP_212325760.1">
    <property type="nucleotide sequence ID" value="NZ_AP024463.1"/>
</dbReference>
<dbReference type="SUPFAM" id="SSF90123">
    <property type="entry name" value="ABC transporter transmembrane region"/>
    <property type="match status" value="1"/>
</dbReference>
<accession>A0ABX7Y8W4</accession>
<dbReference type="Pfam" id="PF00664">
    <property type="entry name" value="ABC_membrane"/>
    <property type="match status" value="1"/>
</dbReference>